<dbReference type="AlphaFoldDB" id="A0A318RV20"/>
<dbReference type="EMBL" id="QJSP01000001">
    <property type="protein sequence ID" value="PYE21145.1"/>
    <property type="molecule type" value="Genomic_DNA"/>
</dbReference>
<keyword evidence="2" id="KW-1185">Reference proteome</keyword>
<reference evidence="1 2" key="1">
    <citation type="submission" date="2018-06" db="EMBL/GenBank/DDBJ databases">
        <title>Genomic Encyclopedia of Type Strains, Phase IV (KMG-IV): sequencing the most valuable type-strain genomes for metagenomic binning, comparative biology and taxonomic classification.</title>
        <authorList>
            <person name="Goeker M."/>
        </authorList>
    </citation>
    <scope>NUCLEOTIDE SEQUENCE [LARGE SCALE GENOMIC DNA]</scope>
    <source>
        <strain evidence="1 2">DSM 45521</strain>
    </source>
</reference>
<sequence length="229" mass="23088">MQAVRRAAAVAVVATVFLGGCTTEVDGDPSAATRSAQTAPNSSNQTIDIRERSVTPADFPGGYAASEVTGGQLGAIIGDTAGVPAGGTVDPPNCAPQQLPSEPQDAIAFVATGPGANAGVLTALTVLVDTPLAQLKSQIEQCPTYTTDVQGAVATVATTLLPASPAQSDESLAFRRVTTSGAMTQTMTALLSQNDGVRVYVTSVAAGQRPPDGAALDQLYTTALTRSRG</sequence>
<dbReference type="Proteomes" id="UP000247591">
    <property type="component" value="Unassembled WGS sequence"/>
</dbReference>
<dbReference type="OrthoDB" id="4762219at2"/>
<evidence type="ECO:0008006" key="3">
    <source>
        <dbReference type="Google" id="ProtNLM"/>
    </source>
</evidence>
<evidence type="ECO:0000313" key="2">
    <source>
        <dbReference type="Proteomes" id="UP000247591"/>
    </source>
</evidence>
<organism evidence="1 2">
    <name type="scientific">Williamsia limnetica</name>
    <dbReference type="NCBI Taxonomy" id="882452"/>
    <lineage>
        <taxon>Bacteria</taxon>
        <taxon>Bacillati</taxon>
        <taxon>Actinomycetota</taxon>
        <taxon>Actinomycetes</taxon>
        <taxon>Mycobacteriales</taxon>
        <taxon>Nocardiaceae</taxon>
        <taxon>Williamsia</taxon>
    </lineage>
</organism>
<dbReference type="PROSITE" id="PS51257">
    <property type="entry name" value="PROKAR_LIPOPROTEIN"/>
    <property type="match status" value="1"/>
</dbReference>
<evidence type="ECO:0000313" key="1">
    <source>
        <dbReference type="EMBL" id="PYE21145.1"/>
    </source>
</evidence>
<proteinExistence type="predicted"/>
<name>A0A318RV20_WILLI</name>
<dbReference type="RefSeq" id="WP_146240347.1">
    <property type="nucleotide sequence ID" value="NZ_QJSP01000001.1"/>
</dbReference>
<protein>
    <recommendedName>
        <fullName evidence="3">PknH-like protein</fullName>
    </recommendedName>
</protein>
<comment type="caution">
    <text evidence="1">The sequence shown here is derived from an EMBL/GenBank/DDBJ whole genome shotgun (WGS) entry which is preliminary data.</text>
</comment>
<gene>
    <name evidence="1" type="ORF">DFR67_101543</name>
</gene>
<accession>A0A318RV20</accession>